<dbReference type="Pfam" id="PF03413">
    <property type="entry name" value="PepSY"/>
    <property type="match status" value="1"/>
</dbReference>
<dbReference type="AlphaFoldDB" id="A0A9Q4FX43"/>
<sequence length="190" mass="21989">MKAWIIAISVMVVIGIVAFSIYIYNVTMDPLTLREDQAVAIAREEVDLEEVIDVQYYHGRRSYQVIDGINSAGEEIYIWVEELTEEDEDKDNLDTNNSDEASDNEEENENEEERTPTIKTRLHSEGLTREEALEIAQSELDIKKVNSVKLGMAGSTPVYEISYIDTSDRHSFYYIRFEDGTYIRHYQFNP</sequence>
<evidence type="ECO:0000313" key="5">
    <source>
        <dbReference type="EMBL" id="MCR6096480.1"/>
    </source>
</evidence>
<feature type="compositionally biased region" description="Acidic residues" evidence="1">
    <location>
        <begin position="100"/>
        <end position="112"/>
    </location>
</feature>
<dbReference type="InterPro" id="IPR046350">
    <property type="entry name" value="Cystatin_sf"/>
</dbReference>
<accession>A0A9Q4FX43</accession>
<organism evidence="5 6">
    <name type="scientific">Salipaludibacillus agaradhaerens</name>
    <name type="common">Bacillus agaradhaerens</name>
    <dbReference type="NCBI Taxonomy" id="76935"/>
    <lineage>
        <taxon>Bacteria</taxon>
        <taxon>Bacillati</taxon>
        <taxon>Bacillota</taxon>
        <taxon>Bacilli</taxon>
        <taxon>Bacillales</taxon>
        <taxon>Bacillaceae</taxon>
    </lineage>
</organism>
<dbReference type="RefSeq" id="WP_078576834.1">
    <property type="nucleotide sequence ID" value="NZ_JABXYM010000001.1"/>
</dbReference>
<keyword evidence="6" id="KW-1185">Reference proteome</keyword>
<keyword evidence="2" id="KW-0812">Transmembrane</keyword>
<dbReference type="Gene3D" id="3.10.450.40">
    <property type="match status" value="2"/>
</dbReference>
<feature type="domain" description="PepSY" evidence="3">
    <location>
        <begin position="127"/>
        <end position="175"/>
    </location>
</feature>
<evidence type="ECO:0000259" key="4">
    <source>
        <dbReference type="Pfam" id="PF17881"/>
    </source>
</evidence>
<evidence type="ECO:0000313" key="6">
    <source>
        <dbReference type="Proteomes" id="UP001057753"/>
    </source>
</evidence>
<feature type="domain" description="Cell wall elongation regulator TseB-like" evidence="4">
    <location>
        <begin position="37"/>
        <end position="80"/>
    </location>
</feature>
<evidence type="ECO:0000259" key="3">
    <source>
        <dbReference type="Pfam" id="PF03413"/>
    </source>
</evidence>
<dbReference type="EMBL" id="JABXYM010000001">
    <property type="protein sequence ID" value="MCR6096480.1"/>
    <property type="molecule type" value="Genomic_DNA"/>
</dbReference>
<gene>
    <name evidence="5" type="ORF">HXA33_07930</name>
</gene>
<comment type="caution">
    <text evidence="5">The sequence shown here is derived from an EMBL/GenBank/DDBJ whole genome shotgun (WGS) entry which is preliminary data.</text>
</comment>
<reference evidence="5" key="1">
    <citation type="submission" date="2020-06" db="EMBL/GenBank/DDBJ databases">
        <title>Insight into the genomes of haloalkaliphilic bacilli from Kenyan soda lakes.</title>
        <authorList>
            <person name="Mwirichia R."/>
            <person name="Villamizar G.C."/>
            <person name="Poehlein A."/>
            <person name="Mugweru J."/>
            <person name="Kipnyargis A."/>
            <person name="Kiplimo D."/>
            <person name="Orwa P."/>
            <person name="Daniel R."/>
        </authorList>
    </citation>
    <scope>NUCLEOTIDE SEQUENCE</scope>
    <source>
        <strain evidence="5">B1096_S55</strain>
    </source>
</reference>
<protein>
    <submittedName>
        <fullName evidence="5">DUF5590 domain-containing protein</fullName>
    </submittedName>
</protein>
<name>A0A9Q4FX43_SALAG</name>
<dbReference type="OrthoDB" id="2381181at2"/>
<keyword evidence="2" id="KW-0472">Membrane</keyword>
<dbReference type="SUPFAM" id="SSF54403">
    <property type="entry name" value="Cystatin/monellin"/>
    <property type="match status" value="2"/>
</dbReference>
<dbReference type="Pfam" id="PF17881">
    <property type="entry name" value="TseB"/>
    <property type="match status" value="1"/>
</dbReference>
<keyword evidence="2" id="KW-1133">Transmembrane helix</keyword>
<dbReference type="Proteomes" id="UP001057753">
    <property type="component" value="Unassembled WGS sequence"/>
</dbReference>
<dbReference type="InterPro" id="IPR041401">
    <property type="entry name" value="TseB-like_dom"/>
</dbReference>
<proteinExistence type="predicted"/>
<feature type="transmembrane region" description="Helical" evidence="2">
    <location>
        <begin position="6"/>
        <end position="24"/>
    </location>
</feature>
<evidence type="ECO:0000256" key="1">
    <source>
        <dbReference type="SAM" id="MobiDB-lite"/>
    </source>
</evidence>
<evidence type="ECO:0000256" key="2">
    <source>
        <dbReference type="SAM" id="Phobius"/>
    </source>
</evidence>
<dbReference type="InterPro" id="IPR025711">
    <property type="entry name" value="PepSY"/>
</dbReference>
<feature type="region of interest" description="Disordered" evidence="1">
    <location>
        <begin position="87"/>
        <end position="125"/>
    </location>
</feature>